<dbReference type="EMBL" id="JBEDNZ010000008">
    <property type="protein sequence ID" value="KAL0839412.1"/>
    <property type="molecule type" value="Genomic_DNA"/>
</dbReference>
<dbReference type="PANTHER" id="PTHR33198:SF20">
    <property type="entry name" value="RETROTRANSPOSON GAG DOMAIN-CONTAINING PROTEIN"/>
    <property type="match status" value="1"/>
</dbReference>
<dbReference type="PANTHER" id="PTHR33198">
    <property type="entry name" value="ANK_REP_REGION DOMAIN-CONTAINING PROTEIN-RELATED"/>
    <property type="match status" value="1"/>
</dbReference>
<gene>
    <name evidence="1" type="ORF">ABMA28_016137</name>
</gene>
<organism evidence="1 2">
    <name type="scientific">Loxostege sticticalis</name>
    <name type="common">Beet webworm moth</name>
    <dbReference type="NCBI Taxonomy" id="481309"/>
    <lineage>
        <taxon>Eukaryota</taxon>
        <taxon>Metazoa</taxon>
        <taxon>Ecdysozoa</taxon>
        <taxon>Arthropoda</taxon>
        <taxon>Hexapoda</taxon>
        <taxon>Insecta</taxon>
        <taxon>Pterygota</taxon>
        <taxon>Neoptera</taxon>
        <taxon>Endopterygota</taxon>
        <taxon>Lepidoptera</taxon>
        <taxon>Glossata</taxon>
        <taxon>Ditrysia</taxon>
        <taxon>Pyraloidea</taxon>
        <taxon>Crambidae</taxon>
        <taxon>Pyraustinae</taxon>
        <taxon>Loxostege</taxon>
    </lineage>
</organism>
<dbReference type="SUPFAM" id="SSF50630">
    <property type="entry name" value="Acid proteases"/>
    <property type="match status" value="1"/>
</dbReference>
<dbReference type="Gene3D" id="2.40.70.10">
    <property type="entry name" value="Acid Proteases"/>
    <property type="match status" value="1"/>
</dbReference>
<comment type="caution">
    <text evidence="1">The sequence shown here is derived from an EMBL/GenBank/DDBJ whole genome shotgun (WGS) entry which is preliminary data.</text>
</comment>
<proteinExistence type="predicted"/>
<evidence type="ECO:0000313" key="2">
    <source>
        <dbReference type="Proteomes" id="UP001549921"/>
    </source>
</evidence>
<reference evidence="1 2" key="1">
    <citation type="submission" date="2024-06" db="EMBL/GenBank/DDBJ databases">
        <title>A chromosome-level genome assembly of beet webworm, Loxostege sticticalis.</title>
        <authorList>
            <person name="Zhang Y."/>
        </authorList>
    </citation>
    <scope>NUCLEOTIDE SEQUENCE [LARGE SCALE GENOMIC DNA]</scope>
    <source>
        <strain evidence="1">AQ028</strain>
        <tissue evidence="1">Male pupae</tissue>
    </source>
</reference>
<protein>
    <submittedName>
        <fullName evidence="1">Uncharacterized protein</fullName>
    </submittedName>
</protein>
<sequence>MGGPLEFKMPHPLQWDSVGDMLTKWKNFKQQLSIYILASGLERVSEKRKSAILLNCIGEDGQNLYYNILKKTDETPKYEDLLKEFDNYFEPKQNEIINTFNFNRRNQEEGESFDSFYSEIRKLIKSCNYEEQENRMLRDRIVMGIRDKNIQRKLLENRNLTLDSALDQCRAAELSQEHIKIIQKQEDFFKVDAVSTQNPKAKYNTNSFPKFQKSSNNYNKNFYHCKKCNREHGPRQCPAFGKTCSICNKLNHFAQGCKNKKVDSVEKICHTIGNTNLNCQNEWRIILNTENKKVTYKCDTGAQVNVISLKDLKLIVNDENPKWSETKFFLEAFGGYKIKPLGKIILKIHLNDEEVPTEFLIIKENVCPILGLNSLIELKLLNTENINLTNGRLGAKVTLFV</sequence>
<name>A0ABD0T7U0_LOXSC</name>
<dbReference type="AlphaFoldDB" id="A0ABD0T7U0"/>
<evidence type="ECO:0000313" key="1">
    <source>
        <dbReference type="EMBL" id="KAL0839412.1"/>
    </source>
</evidence>
<dbReference type="Proteomes" id="UP001549921">
    <property type="component" value="Unassembled WGS sequence"/>
</dbReference>
<accession>A0ABD0T7U0</accession>
<dbReference type="InterPro" id="IPR021109">
    <property type="entry name" value="Peptidase_aspartic_dom_sf"/>
</dbReference>